<feature type="domain" description="HTH merR-type" evidence="4">
    <location>
        <begin position="1"/>
        <end position="70"/>
    </location>
</feature>
<proteinExistence type="predicted"/>
<dbReference type="GO" id="GO:0003700">
    <property type="term" value="F:DNA-binding transcription factor activity"/>
    <property type="evidence" value="ECO:0007669"/>
    <property type="project" value="InterPro"/>
</dbReference>
<organism evidence="5 6">
    <name type="scientific">Rhodanobacter denitrificans</name>
    <dbReference type="NCBI Taxonomy" id="666685"/>
    <lineage>
        <taxon>Bacteria</taxon>
        <taxon>Pseudomonadati</taxon>
        <taxon>Pseudomonadota</taxon>
        <taxon>Gammaproteobacteria</taxon>
        <taxon>Lysobacterales</taxon>
        <taxon>Rhodanobacteraceae</taxon>
        <taxon>Rhodanobacter</taxon>
    </lineage>
</organism>
<dbReference type="RefSeq" id="WP_108473222.1">
    <property type="nucleotide sequence ID" value="NZ_QFWQ01000005.1"/>
</dbReference>
<dbReference type="SMART" id="SM00422">
    <property type="entry name" value="HTH_MERR"/>
    <property type="match status" value="1"/>
</dbReference>
<dbReference type="InterPro" id="IPR047057">
    <property type="entry name" value="MerR_fam"/>
</dbReference>
<dbReference type="PRINTS" id="PR00040">
    <property type="entry name" value="HTHMERR"/>
</dbReference>
<dbReference type="SUPFAM" id="SSF46955">
    <property type="entry name" value="Putative DNA-binding domain"/>
    <property type="match status" value="1"/>
</dbReference>
<dbReference type="OrthoDB" id="9808480at2"/>
<dbReference type="Proteomes" id="UP000252387">
    <property type="component" value="Unassembled WGS sequence"/>
</dbReference>
<name>A0A368KEB4_9GAMM</name>
<dbReference type="Pfam" id="PF13411">
    <property type="entry name" value="MerR_1"/>
    <property type="match status" value="1"/>
</dbReference>
<gene>
    <name evidence="5" type="ORF">DEO45_09395</name>
</gene>
<evidence type="ECO:0000256" key="2">
    <source>
        <dbReference type="ARBA" id="ARBA00023125"/>
    </source>
</evidence>
<dbReference type="PROSITE" id="PS00552">
    <property type="entry name" value="HTH_MERR_1"/>
    <property type="match status" value="1"/>
</dbReference>
<dbReference type="PANTHER" id="PTHR30204">
    <property type="entry name" value="REDOX-CYCLING DRUG-SENSING TRANSCRIPTIONAL ACTIVATOR SOXR"/>
    <property type="match status" value="1"/>
</dbReference>
<dbReference type="InterPro" id="IPR009061">
    <property type="entry name" value="DNA-bd_dom_put_sf"/>
</dbReference>
<evidence type="ECO:0000313" key="6">
    <source>
        <dbReference type="Proteomes" id="UP000252387"/>
    </source>
</evidence>
<protein>
    <submittedName>
        <fullName evidence="5">Heavy metal-responsive transcriptional regulator</fullName>
    </submittedName>
</protein>
<evidence type="ECO:0000256" key="1">
    <source>
        <dbReference type="ARBA" id="ARBA00023015"/>
    </source>
</evidence>
<dbReference type="PANTHER" id="PTHR30204:SF94">
    <property type="entry name" value="HEAVY METAL-DEPENDENT TRANSCRIPTIONAL REGULATOR HI_0293-RELATED"/>
    <property type="match status" value="1"/>
</dbReference>
<dbReference type="InterPro" id="IPR000551">
    <property type="entry name" value="MerR-type_HTH_dom"/>
</dbReference>
<evidence type="ECO:0000313" key="5">
    <source>
        <dbReference type="EMBL" id="RCS30250.1"/>
    </source>
</evidence>
<dbReference type="EMBL" id="QFWQ01000005">
    <property type="protein sequence ID" value="RCS30250.1"/>
    <property type="molecule type" value="Genomic_DNA"/>
</dbReference>
<dbReference type="AlphaFoldDB" id="A0A368KEB4"/>
<accession>A0A368KEB4</accession>
<sequence>MFTIGKLAGLASISTEALRYYEQEGLIVPDAKSDAGYRLYRPESVQRVGFIRQAQQCGFTLAEIRELLALRVEQAACCGDVRRLAIEKKLQIEGKIRVMKSMSKALDVLIHDCNQERHPVVECPILAALEKPNAAPVGG</sequence>
<reference evidence="5 6" key="1">
    <citation type="submission" date="2018-05" db="EMBL/GenBank/DDBJ databases">
        <title>Draft genome sequence of Rhodanobacter denitrificans Yn1 isolated from gold copper mine.</title>
        <authorList>
            <person name="Yang N."/>
            <person name="Mazhar H.S."/>
            <person name="Rensing C."/>
        </authorList>
    </citation>
    <scope>NUCLEOTIDE SEQUENCE [LARGE SCALE GENOMIC DNA]</scope>
    <source>
        <strain evidence="5 6">Yn1</strain>
    </source>
</reference>
<dbReference type="PROSITE" id="PS50937">
    <property type="entry name" value="HTH_MERR_2"/>
    <property type="match status" value="1"/>
</dbReference>
<comment type="caution">
    <text evidence="5">The sequence shown here is derived from an EMBL/GenBank/DDBJ whole genome shotgun (WGS) entry which is preliminary data.</text>
</comment>
<keyword evidence="2" id="KW-0238">DNA-binding</keyword>
<dbReference type="CDD" id="cd04770">
    <property type="entry name" value="HTH_HMRTR"/>
    <property type="match status" value="1"/>
</dbReference>
<evidence type="ECO:0000256" key="3">
    <source>
        <dbReference type="ARBA" id="ARBA00023163"/>
    </source>
</evidence>
<dbReference type="GO" id="GO:0003677">
    <property type="term" value="F:DNA binding"/>
    <property type="evidence" value="ECO:0007669"/>
    <property type="project" value="UniProtKB-KW"/>
</dbReference>
<keyword evidence="1" id="KW-0805">Transcription regulation</keyword>
<evidence type="ECO:0000259" key="4">
    <source>
        <dbReference type="PROSITE" id="PS50937"/>
    </source>
</evidence>
<keyword evidence="3" id="KW-0804">Transcription</keyword>
<keyword evidence="6" id="KW-1185">Reference proteome</keyword>
<dbReference type="Gene3D" id="1.10.1660.10">
    <property type="match status" value="1"/>
</dbReference>